<evidence type="ECO:0000256" key="2">
    <source>
        <dbReference type="ARBA" id="ARBA00022692"/>
    </source>
</evidence>
<dbReference type="GO" id="GO:0000287">
    <property type="term" value="F:magnesium ion binding"/>
    <property type="evidence" value="ECO:0007669"/>
    <property type="project" value="TreeGrafter"/>
</dbReference>
<evidence type="ECO:0000313" key="6">
    <source>
        <dbReference type="EMBL" id="OHE93064.1"/>
    </source>
</evidence>
<name>A0A1G4AV93_9PEZI</name>
<protein>
    <recommendedName>
        <fullName evidence="8">CorA-like Mg2+ transporter</fullName>
    </recommendedName>
</protein>
<comment type="subcellular location">
    <subcellularLocation>
        <location evidence="1">Cell membrane</location>
        <topology evidence="1">Multi-pass membrane protein</topology>
    </subcellularLocation>
</comment>
<dbReference type="Proteomes" id="UP000176998">
    <property type="component" value="Unassembled WGS sequence"/>
</dbReference>
<dbReference type="PANTHER" id="PTHR46494:SF1">
    <property type="entry name" value="CORA FAMILY METAL ION TRANSPORTER (EUROFUNG)"/>
    <property type="match status" value="1"/>
</dbReference>
<evidence type="ECO:0000256" key="1">
    <source>
        <dbReference type="ARBA" id="ARBA00004651"/>
    </source>
</evidence>
<sequence length="224" mass="25811">MVEDTYYSLSIIFRFAVASEAQFLDKLQHLLEQDMQPAVLAQTDFDKRLTMWNLVHNKQILDRHVQNLEEICDFLEAKDSNSWATAKSVGVLEKAGMVNRLIERDYQKMRRRAIKLSEDYWQNTSMLANAAMIDDSQRAISQGEIVRKLSTLGFFFLPLSFSTSIFGMNLQELNEGSYTKLGVWIAIAAASLLLAYLMLRWSSHRQTMLGSWRKLRAVYNPSNV</sequence>
<dbReference type="EMBL" id="MJBS01000129">
    <property type="protein sequence ID" value="OHE93064.1"/>
    <property type="molecule type" value="Genomic_DNA"/>
</dbReference>
<gene>
    <name evidence="6" type="ORF">CORC01_11621</name>
</gene>
<reference evidence="6 7" key="1">
    <citation type="submission" date="2016-09" db="EMBL/GenBank/DDBJ databases">
        <authorList>
            <person name="Capua I."/>
            <person name="De Benedictis P."/>
            <person name="Joannis T."/>
            <person name="Lombin L.H."/>
            <person name="Cattoli G."/>
        </authorList>
    </citation>
    <scope>NUCLEOTIDE SEQUENCE [LARGE SCALE GENOMIC DNA]</scope>
    <source>
        <strain evidence="6 7">IMI 309357</strain>
    </source>
</reference>
<dbReference type="RefSeq" id="XP_022470232.1">
    <property type="nucleotide sequence ID" value="XM_022623244.1"/>
</dbReference>
<keyword evidence="4 5" id="KW-0472">Membrane</keyword>
<dbReference type="SUPFAM" id="SSF144083">
    <property type="entry name" value="Magnesium transport protein CorA, transmembrane region"/>
    <property type="match status" value="1"/>
</dbReference>
<dbReference type="GeneID" id="34564754"/>
<proteinExistence type="predicted"/>
<evidence type="ECO:0000256" key="4">
    <source>
        <dbReference type="ARBA" id="ARBA00023136"/>
    </source>
</evidence>
<dbReference type="Pfam" id="PF01544">
    <property type="entry name" value="CorA"/>
    <property type="match status" value="1"/>
</dbReference>
<comment type="caution">
    <text evidence="6">The sequence shown here is derived from an EMBL/GenBank/DDBJ whole genome shotgun (WGS) entry which is preliminary data.</text>
</comment>
<dbReference type="AlphaFoldDB" id="A0A1G4AV93"/>
<dbReference type="Gene3D" id="1.20.58.340">
    <property type="entry name" value="Magnesium transport protein CorA, transmembrane region"/>
    <property type="match status" value="1"/>
</dbReference>
<dbReference type="InterPro" id="IPR002523">
    <property type="entry name" value="MgTranspt_CorA/ZnTranspt_ZntB"/>
</dbReference>
<evidence type="ECO:0000256" key="5">
    <source>
        <dbReference type="SAM" id="Phobius"/>
    </source>
</evidence>
<accession>A0A1G4AV93</accession>
<keyword evidence="7" id="KW-1185">Reference proteome</keyword>
<feature type="transmembrane region" description="Helical" evidence="5">
    <location>
        <begin position="181"/>
        <end position="199"/>
    </location>
</feature>
<dbReference type="InterPro" id="IPR045863">
    <property type="entry name" value="CorA_TM1_TM2"/>
</dbReference>
<feature type="transmembrane region" description="Helical" evidence="5">
    <location>
        <begin position="149"/>
        <end position="169"/>
    </location>
</feature>
<dbReference type="OrthoDB" id="5245517at2759"/>
<evidence type="ECO:0000313" key="7">
    <source>
        <dbReference type="Proteomes" id="UP000176998"/>
    </source>
</evidence>
<dbReference type="GO" id="GO:0015087">
    <property type="term" value="F:cobalt ion transmembrane transporter activity"/>
    <property type="evidence" value="ECO:0007669"/>
    <property type="project" value="TreeGrafter"/>
</dbReference>
<evidence type="ECO:0008006" key="8">
    <source>
        <dbReference type="Google" id="ProtNLM"/>
    </source>
</evidence>
<keyword evidence="2 5" id="KW-0812">Transmembrane</keyword>
<keyword evidence="3 5" id="KW-1133">Transmembrane helix</keyword>
<dbReference type="GO" id="GO:0005886">
    <property type="term" value="C:plasma membrane"/>
    <property type="evidence" value="ECO:0007669"/>
    <property type="project" value="UniProtKB-SubCell"/>
</dbReference>
<dbReference type="PANTHER" id="PTHR46494">
    <property type="entry name" value="CORA FAMILY METAL ION TRANSPORTER (EUROFUNG)"/>
    <property type="match status" value="1"/>
</dbReference>
<dbReference type="GO" id="GO:0050897">
    <property type="term" value="F:cobalt ion binding"/>
    <property type="evidence" value="ECO:0007669"/>
    <property type="project" value="TreeGrafter"/>
</dbReference>
<dbReference type="GO" id="GO:0015095">
    <property type="term" value="F:magnesium ion transmembrane transporter activity"/>
    <property type="evidence" value="ECO:0007669"/>
    <property type="project" value="TreeGrafter"/>
</dbReference>
<dbReference type="STRING" id="1209926.A0A1G4AV93"/>
<organism evidence="6 7">
    <name type="scientific">Colletotrichum orchidophilum</name>
    <dbReference type="NCBI Taxonomy" id="1209926"/>
    <lineage>
        <taxon>Eukaryota</taxon>
        <taxon>Fungi</taxon>
        <taxon>Dikarya</taxon>
        <taxon>Ascomycota</taxon>
        <taxon>Pezizomycotina</taxon>
        <taxon>Sordariomycetes</taxon>
        <taxon>Hypocreomycetidae</taxon>
        <taxon>Glomerellales</taxon>
        <taxon>Glomerellaceae</taxon>
        <taxon>Colletotrichum</taxon>
    </lineage>
</organism>
<evidence type="ECO:0000256" key="3">
    <source>
        <dbReference type="ARBA" id="ARBA00022989"/>
    </source>
</evidence>